<dbReference type="EMBL" id="CAJZBQ010000012">
    <property type="protein sequence ID" value="CAG9314565.1"/>
    <property type="molecule type" value="Genomic_DNA"/>
</dbReference>
<dbReference type="GO" id="GO:0005992">
    <property type="term" value="P:trehalose biosynthetic process"/>
    <property type="evidence" value="ECO:0007669"/>
    <property type="project" value="InterPro"/>
</dbReference>
<comment type="similarity">
    <text evidence="1">In the N-terminal section; belongs to the glycosyltransferase 20 family.</text>
</comment>
<dbReference type="NCBIfam" id="TIGR00685">
    <property type="entry name" value="T6PP"/>
    <property type="match status" value="1"/>
</dbReference>
<dbReference type="InterPro" id="IPR023214">
    <property type="entry name" value="HAD_sf"/>
</dbReference>
<protein>
    <recommendedName>
        <fullName evidence="3">CBM20 domain-containing protein</fullName>
    </recommendedName>
</protein>
<dbReference type="InterPro" id="IPR006379">
    <property type="entry name" value="HAD-SF_hydro_IIB"/>
</dbReference>
<gene>
    <name evidence="4" type="ORF">BSTOLATCC_MIC11566</name>
</gene>
<evidence type="ECO:0000256" key="2">
    <source>
        <dbReference type="ARBA" id="ARBA00006330"/>
    </source>
</evidence>
<dbReference type="Gene3D" id="3.40.50.2000">
    <property type="entry name" value="Glycogen Phosphorylase B"/>
    <property type="match status" value="2"/>
</dbReference>
<dbReference type="PROSITE" id="PS51166">
    <property type="entry name" value="CBM20"/>
    <property type="match status" value="1"/>
</dbReference>
<sequence>MIPVNQANVKLMFKTQTQLGEEVRVVGNIESFGMWKPSEGIVMKADPFTSPCWSTVSPLTIPFGIEVEYKYVYIYKDQVRWEEIQGNRKFHAVHTNLTIEDEENSTISKLFLYDNEAPKNLPRSLEPEAFAYDEKLKYEKSDTILIISNSLPIKIARNDNYAPDQPLSEKWIINAHKGVWQTQLYRIAIAENIKFHWIGSPGIWLESDEEQEELTQFLIKEYKCIPMFIPPIDAELHYEFCSKILHRVFHGVIETNSEMIPQYSREMWEGYKRVNILFADLALKYYSHTLVWVHGHQLMLVPSFLSRKTNEVLNIGFFLHIPFPSSEVYRVLPHREAILHALCCCDLIGFHLFDYARHFIGTCKRMIGVDIEFSKGGFLGLNYYGRHIMIKVGHLGVEPNLITLLQNSETYQNVFQELTSKYLGKKLILNIDPCHQLSGIYLKLKAFQSTMRCLPQKKDRIIFLQILTPEGTGPMSAYVKNDVYNLQNQINLEMGCEIVQVVEKDLTSEERYAYMWISSGIVISSIRDGLCLLPFEYIVVNRDKWAGIILSEFAGVSRALCSPRRVNPFDNADLENALFELMTQLPKPELLHKRKRDLAYINSKTTLRWARHFLTDLKRAHKDYKQYQYVSHGLGDKLKVIALRKNFSKLHTYNVLEAYKNSRNRALFFDIEGTFTNLLKQTDIDKCKGPSDKILHIIDDLCQDERNTVFILTGRERRIVENWFRTVQFLGIAAEYGAFTRWNAKEPWDYPASTAGFWRETAMDIISAYVTRTEGSFMVLKECSVVFQYRDAEREFGGWQAKELVAHLELLLKPFLNECEVSEGAGYVEVKPRGINKGTTVYRILEKLYEKNGEIDFVLAVGDDISDEEMFRVINSLKKQKSSLFTSLKNENIFSCTLGIKPSLANYYVLDANEVIHLTEVLRSWSSKCKKNFSSGDLLSRNTLRHYTPIDMSVSPRHFFFESAELDDFSSDSDLDLDTSSSTAPSSKSFNCFTKDSGEFKLRF</sequence>
<dbReference type="GO" id="GO:2001070">
    <property type="term" value="F:starch binding"/>
    <property type="evidence" value="ECO:0007669"/>
    <property type="project" value="InterPro"/>
</dbReference>
<dbReference type="Pfam" id="PF02358">
    <property type="entry name" value="Trehalose_PPase"/>
    <property type="match status" value="1"/>
</dbReference>
<dbReference type="NCBIfam" id="TIGR01484">
    <property type="entry name" value="HAD-SF-IIB"/>
    <property type="match status" value="1"/>
</dbReference>
<dbReference type="InterPro" id="IPR036412">
    <property type="entry name" value="HAD-like_sf"/>
</dbReference>
<dbReference type="InterPro" id="IPR002044">
    <property type="entry name" value="CBM20"/>
</dbReference>
<dbReference type="PANTHER" id="PTHR10788">
    <property type="entry name" value="TREHALOSE-6-PHOSPHATE SYNTHASE"/>
    <property type="match status" value="1"/>
</dbReference>
<dbReference type="SUPFAM" id="SSF56784">
    <property type="entry name" value="HAD-like"/>
    <property type="match status" value="1"/>
</dbReference>
<dbReference type="InterPro" id="IPR013783">
    <property type="entry name" value="Ig-like_fold"/>
</dbReference>
<accession>A0AAU9ITL3</accession>
<dbReference type="SUPFAM" id="SSF53756">
    <property type="entry name" value="UDP-Glycosyltransferase/glycogen phosphorylase"/>
    <property type="match status" value="1"/>
</dbReference>
<evidence type="ECO:0000313" key="5">
    <source>
        <dbReference type="Proteomes" id="UP001162131"/>
    </source>
</evidence>
<dbReference type="GO" id="GO:0005829">
    <property type="term" value="C:cytosol"/>
    <property type="evidence" value="ECO:0007669"/>
    <property type="project" value="TreeGrafter"/>
</dbReference>
<evidence type="ECO:0000256" key="1">
    <source>
        <dbReference type="ARBA" id="ARBA00005409"/>
    </source>
</evidence>
<dbReference type="Gene3D" id="2.60.40.10">
    <property type="entry name" value="Immunoglobulins"/>
    <property type="match status" value="1"/>
</dbReference>
<comment type="similarity">
    <text evidence="2">In the C-terminal section; belongs to the trehalose phosphatase family.</text>
</comment>
<dbReference type="Gene3D" id="3.40.50.1000">
    <property type="entry name" value="HAD superfamily/HAD-like"/>
    <property type="match status" value="2"/>
</dbReference>
<evidence type="ECO:0000259" key="3">
    <source>
        <dbReference type="PROSITE" id="PS51166"/>
    </source>
</evidence>
<comment type="caution">
    <text evidence="4">The sequence shown here is derived from an EMBL/GenBank/DDBJ whole genome shotgun (WGS) entry which is preliminary data.</text>
</comment>
<dbReference type="CDD" id="cd01627">
    <property type="entry name" value="HAD_TPP"/>
    <property type="match status" value="1"/>
</dbReference>
<dbReference type="Pfam" id="PF00686">
    <property type="entry name" value="CBM_20"/>
    <property type="match status" value="1"/>
</dbReference>
<dbReference type="FunFam" id="3.40.50.1000:FF:000052">
    <property type="entry name" value="Alpha,alpha-trehalose-phosphate synthase [UDP-forming] 6"/>
    <property type="match status" value="1"/>
</dbReference>
<proteinExistence type="inferred from homology"/>
<reference evidence="4" key="1">
    <citation type="submission" date="2021-09" db="EMBL/GenBank/DDBJ databases">
        <authorList>
            <consortium name="AG Swart"/>
            <person name="Singh M."/>
            <person name="Singh A."/>
            <person name="Seah K."/>
            <person name="Emmerich C."/>
        </authorList>
    </citation>
    <scope>NUCLEOTIDE SEQUENCE</scope>
    <source>
        <strain evidence="4">ATCC30299</strain>
    </source>
</reference>
<dbReference type="CDD" id="cd05467">
    <property type="entry name" value="CBM20"/>
    <property type="match status" value="1"/>
</dbReference>
<evidence type="ECO:0000313" key="4">
    <source>
        <dbReference type="EMBL" id="CAG9314565.1"/>
    </source>
</evidence>
<name>A0AAU9ITL3_9CILI</name>
<dbReference type="AlphaFoldDB" id="A0AAU9ITL3"/>
<feature type="domain" description="CBM20" evidence="3">
    <location>
        <begin position="1"/>
        <end position="115"/>
    </location>
</feature>
<dbReference type="InterPro" id="IPR001830">
    <property type="entry name" value="Glyco_trans_20"/>
</dbReference>
<dbReference type="Proteomes" id="UP001162131">
    <property type="component" value="Unassembled WGS sequence"/>
</dbReference>
<dbReference type="InterPro" id="IPR003337">
    <property type="entry name" value="Trehalose_PPase"/>
</dbReference>
<dbReference type="PANTHER" id="PTHR10788:SF94">
    <property type="entry name" value="ALPHA,ALPHA-TREHALOSE-PHOSPHATE SYNTHASE [UDP-FORMING] 5"/>
    <property type="match status" value="1"/>
</dbReference>
<dbReference type="InterPro" id="IPR013784">
    <property type="entry name" value="Carb-bd-like_fold"/>
</dbReference>
<dbReference type="Pfam" id="PF00982">
    <property type="entry name" value="Glyco_transf_20"/>
    <property type="match status" value="1"/>
</dbReference>
<organism evidence="4 5">
    <name type="scientific">Blepharisma stoltei</name>
    <dbReference type="NCBI Taxonomy" id="1481888"/>
    <lineage>
        <taxon>Eukaryota</taxon>
        <taxon>Sar</taxon>
        <taxon>Alveolata</taxon>
        <taxon>Ciliophora</taxon>
        <taxon>Postciliodesmatophora</taxon>
        <taxon>Heterotrichea</taxon>
        <taxon>Heterotrichida</taxon>
        <taxon>Blepharismidae</taxon>
        <taxon>Blepharisma</taxon>
    </lineage>
</organism>
<dbReference type="SMART" id="SM01065">
    <property type="entry name" value="CBM_2"/>
    <property type="match status" value="1"/>
</dbReference>
<dbReference type="SUPFAM" id="SSF49452">
    <property type="entry name" value="Starch-binding domain-like"/>
    <property type="match status" value="1"/>
</dbReference>
<keyword evidence="5" id="KW-1185">Reference proteome</keyword>
<dbReference type="GO" id="GO:0004805">
    <property type="term" value="F:trehalose-phosphatase activity"/>
    <property type="evidence" value="ECO:0007669"/>
    <property type="project" value="TreeGrafter"/>
</dbReference>